<evidence type="ECO:0000313" key="2">
    <source>
        <dbReference type="Proteomes" id="UP000250043"/>
    </source>
</evidence>
<organism evidence="1 2">
    <name type="scientific">Obba rivulosa</name>
    <dbReference type="NCBI Taxonomy" id="1052685"/>
    <lineage>
        <taxon>Eukaryota</taxon>
        <taxon>Fungi</taxon>
        <taxon>Dikarya</taxon>
        <taxon>Basidiomycota</taxon>
        <taxon>Agaricomycotina</taxon>
        <taxon>Agaricomycetes</taxon>
        <taxon>Polyporales</taxon>
        <taxon>Gelatoporiaceae</taxon>
        <taxon>Obba</taxon>
    </lineage>
</organism>
<sequence>MLTLPSVEIEQVVKAANYIDQMWLLPRTSPRILGRPSSPGTKIQNGAEPGDVKTILAMDIFSDRWLLCVYHERLVQLWDLHSQHQYPFFGITQDRPTFATCFINRRIEGSGLFTSSIACLDDGSDTLILVITHPVGCLLIRVTLPTPSHSTATMDILVAITAPSPMFPVRAIHPTFNLAVFSLSSILAVVDWNSRTRWIVDTAETADEELWNGIIGAKFITRNHVLCMKTHSIDLYTLPSLSSTSDRNGASASDLHIQAPVTTHAFRGMTFRGVSFSEPRQDAVPPSPASESSRIRAEVSFLAYDVLRGLFHYKVSLDLPPADAISGSRDAPAPPYMSVRLLAAHHMAVPASTPISRDGKAPMVPRSGLTPGARGFVTACALGPAGLRGIWIERRRGSVRRGIVGFRAVAQHLMVDQGIVGSPIDRALPLAREVDGGDEDSDADWWNDNESAIDGHTVYEVNSYDLRDDIIQCAFSEVTGTIVLATRHGDLKISLIPGAHS</sequence>
<dbReference type="EMBL" id="KV722331">
    <property type="protein sequence ID" value="OCH96346.1"/>
    <property type="molecule type" value="Genomic_DNA"/>
</dbReference>
<accession>A0A8E2DVD0</accession>
<evidence type="ECO:0000313" key="1">
    <source>
        <dbReference type="EMBL" id="OCH96346.1"/>
    </source>
</evidence>
<gene>
    <name evidence="1" type="ORF">OBBRIDRAFT_234685</name>
</gene>
<keyword evidence="2" id="KW-1185">Reference proteome</keyword>
<proteinExistence type="predicted"/>
<name>A0A8E2DVD0_9APHY</name>
<dbReference type="Proteomes" id="UP000250043">
    <property type="component" value="Unassembled WGS sequence"/>
</dbReference>
<dbReference type="OrthoDB" id="3211970at2759"/>
<dbReference type="AlphaFoldDB" id="A0A8E2DVD0"/>
<protein>
    <submittedName>
        <fullName evidence="1">Uncharacterized protein</fullName>
    </submittedName>
</protein>
<reference evidence="1 2" key="1">
    <citation type="submission" date="2016-07" db="EMBL/GenBank/DDBJ databases">
        <title>Draft genome of the white-rot fungus Obba rivulosa 3A-2.</title>
        <authorList>
            <consortium name="DOE Joint Genome Institute"/>
            <person name="Miettinen O."/>
            <person name="Riley R."/>
            <person name="Acob R."/>
            <person name="Barry K."/>
            <person name="Cullen D."/>
            <person name="De Vries R."/>
            <person name="Hainaut M."/>
            <person name="Hatakka A."/>
            <person name="Henrissat B."/>
            <person name="Hilden K."/>
            <person name="Kuo R."/>
            <person name="Labutti K."/>
            <person name="Lipzen A."/>
            <person name="Makela M.R."/>
            <person name="Sandor L."/>
            <person name="Spatafora J.W."/>
            <person name="Grigoriev I.V."/>
            <person name="Hibbett D.S."/>
        </authorList>
    </citation>
    <scope>NUCLEOTIDE SEQUENCE [LARGE SCALE GENOMIC DNA]</scope>
    <source>
        <strain evidence="1 2">3A-2</strain>
    </source>
</reference>